<proteinExistence type="predicted"/>
<dbReference type="Proteomes" id="UP000268162">
    <property type="component" value="Unassembled WGS sequence"/>
</dbReference>
<reference evidence="3" key="1">
    <citation type="journal article" date="2018" name="Nat. Microbiol.">
        <title>Leveraging single-cell genomics to expand the fungal tree of life.</title>
        <authorList>
            <person name="Ahrendt S.R."/>
            <person name="Quandt C.A."/>
            <person name="Ciobanu D."/>
            <person name="Clum A."/>
            <person name="Salamov A."/>
            <person name="Andreopoulos B."/>
            <person name="Cheng J.F."/>
            <person name="Woyke T."/>
            <person name="Pelin A."/>
            <person name="Henrissat B."/>
            <person name="Reynolds N.K."/>
            <person name="Benny G.L."/>
            <person name="Smith M.E."/>
            <person name="James T.Y."/>
            <person name="Grigoriev I.V."/>
        </authorList>
    </citation>
    <scope>NUCLEOTIDE SEQUENCE [LARGE SCALE GENOMIC DNA]</scope>
    <source>
        <strain evidence="3">RSA 468</strain>
    </source>
</reference>
<accession>A0A4P9ZZ66</accession>
<dbReference type="EMBL" id="ML002309">
    <property type="protein sequence ID" value="RKP38987.1"/>
    <property type="molecule type" value="Genomic_DNA"/>
</dbReference>
<evidence type="ECO:0000313" key="3">
    <source>
        <dbReference type="Proteomes" id="UP000268162"/>
    </source>
</evidence>
<protein>
    <submittedName>
        <fullName evidence="2">Uncharacterized protein</fullName>
    </submittedName>
</protein>
<name>A0A4P9ZZ66_9FUNG</name>
<sequence>MDGLFQFRVHFVQWPVLRPSQPPARLEVTGWLGDQSQRSQCGYSHMPASPMSHWRAPVSPGAPPPHWCWSLCLNRDHLHLPHPFLRIDISRVPNLPHTDVDLSISPHIESDPRTVWSPKPAEPPSTIMASLQLDLRELSGPFRDHRVIWRLADSMSPGAEANHFRRDILELALSLEPMLDRERDYHPHRPMPISTPGSYASSSQTEPLPTPRQLTPRPCSDSHHPLLDIYIHIHALALRISPVRAVYIRYQHPMLGVSVPIITFPPIDMVETPAPVHGRINRSGHNNQGPTAIPATIIANGSRTFASGLDHLQLITQWKRTPLKFQVYSKPTPTEHRYIGYVRIRYPARPSTKRLPAREGNSGTGDLPGYANLRSRKEMAFHSYPVIGCTVGPDGQRQTLVVGQLTLGLKITESDPIPSTPSLPISIVNSGGTLTRLAPSNGDVSPPSSTDCEISAASQYTRVLTDHLARVVELEQAYQTTLGQYTGYETTDQMTRGTISANERRIRDCRM</sequence>
<gene>
    <name evidence="2" type="ORF">BJ085DRAFT_34429</name>
</gene>
<feature type="region of interest" description="Disordered" evidence="1">
    <location>
        <begin position="183"/>
        <end position="219"/>
    </location>
</feature>
<evidence type="ECO:0000256" key="1">
    <source>
        <dbReference type="SAM" id="MobiDB-lite"/>
    </source>
</evidence>
<feature type="compositionally biased region" description="Low complexity" evidence="1">
    <location>
        <begin position="204"/>
        <end position="218"/>
    </location>
</feature>
<keyword evidence="3" id="KW-1185">Reference proteome</keyword>
<dbReference type="AlphaFoldDB" id="A0A4P9ZZ66"/>
<organism evidence="2 3">
    <name type="scientific">Dimargaris cristalligena</name>
    <dbReference type="NCBI Taxonomy" id="215637"/>
    <lineage>
        <taxon>Eukaryota</taxon>
        <taxon>Fungi</taxon>
        <taxon>Fungi incertae sedis</taxon>
        <taxon>Zoopagomycota</taxon>
        <taxon>Kickxellomycotina</taxon>
        <taxon>Dimargaritomycetes</taxon>
        <taxon>Dimargaritales</taxon>
        <taxon>Dimargaritaceae</taxon>
        <taxon>Dimargaris</taxon>
    </lineage>
</organism>
<evidence type="ECO:0000313" key="2">
    <source>
        <dbReference type="EMBL" id="RKP38987.1"/>
    </source>
</evidence>